<evidence type="ECO:0000256" key="1">
    <source>
        <dbReference type="ARBA" id="ARBA00004141"/>
    </source>
</evidence>
<organism evidence="6 7">
    <name type="scientific">Paenibacillus agaridevorans</name>
    <dbReference type="NCBI Taxonomy" id="171404"/>
    <lineage>
        <taxon>Bacteria</taxon>
        <taxon>Bacillati</taxon>
        <taxon>Bacillota</taxon>
        <taxon>Bacilli</taxon>
        <taxon>Bacillales</taxon>
        <taxon>Paenibacillaceae</taxon>
        <taxon>Paenibacillus</taxon>
    </lineage>
</organism>
<proteinExistence type="predicted"/>
<comment type="subcellular location">
    <subcellularLocation>
        <location evidence="1">Membrane</location>
        <topology evidence="1">Multi-pass membrane protein</topology>
    </subcellularLocation>
</comment>
<feature type="transmembrane region" description="Helical" evidence="5">
    <location>
        <begin position="267"/>
        <end position="288"/>
    </location>
</feature>
<gene>
    <name evidence="6" type="ORF">PAT3040_02959</name>
</gene>
<dbReference type="AlphaFoldDB" id="A0A2R5ERU0"/>
<evidence type="ECO:0000256" key="2">
    <source>
        <dbReference type="ARBA" id="ARBA00022692"/>
    </source>
</evidence>
<feature type="transmembrane region" description="Helical" evidence="5">
    <location>
        <begin position="300"/>
        <end position="320"/>
    </location>
</feature>
<dbReference type="RefSeq" id="WP_108993339.1">
    <property type="nucleotide sequence ID" value="NZ_BDQX01000163.1"/>
</dbReference>
<dbReference type="Proteomes" id="UP000245202">
    <property type="component" value="Unassembled WGS sequence"/>
</dbReference>
<evidence type="ECO:0000256" key="3">
    <source>
        <dbReference type="ARBA" id="ARBA00022989"/>
    </source>
</evidence>
<keyword evidence="7" id="KW-1185">Reference proteome</keyword>
<keyword evidence="2 5" id="KW-0812">Transmembrane</keyword>
<feature type="transmembrane region" description="Helical" evidence="5">
    <location>
        <begin position="12"/>
        <end position="35"/>
    </location>
</feature>
<evidence type="ECO:0000256" key="4">
    <source>
        <dbReference type="ARBA" id="ARBA00023136"/>
    </source>
</evidence>
<protein>
    <recommendedName>
        <fullName evidence="8">DUF3533 domain-containing protein</fullName>
    </recommendedName>
</protein>
<sequence length="392" mass="42696">MRNVFALLTNKAFITGFVMLLIFQSMMLLVFLPGYTAIPKNLPGLTVALLNHDKGETGAQIAEGLSGQLPFKLDTSSSLEQALKDLDNRDIHMIIQIPENFSEKIGDISEQVNLNFFINQSNPSTTASTMQSVVTQATDALNAQFAVQTIQGTLQQLSVGEEEAAALAAGIPSKVAANIVLTNEVPPGMHNLMAPMFLVMSIYTGAMMYTMISLNGFHALKRRMGKWQSFFALQGAHVVVSILAPLAGLAIYFLMQEHSAASFFGVWLTHSLETLASIEFMTILFMLFGQMGSIVNIPIMLVMTIASGAVMAPQMMYPFFKSISEWTVMYYPVHLDFNFLFGGGGTGELLLKLVLYAVVCMGIALGLHFWKYNKKTAPPPALDGATAVQPVS</sequence>
<dbReference type="EMBL" id="BDQX01000163">
    <property type="protein sequence ID" value="GBG08379.1"/>
    <property type="molecule type" value="Genomic_DNA"/>
</dbReference>
<feature type="transmembrane region" description="Helical" evidence="5">
    <location>
        <begin position="349"/>
        <end position="370"/>
    </location>
</feature>
<feature type="transmembrane region" description="Helical" evidence="5">
    <location>
        <begin position="192"/>
        <end position="217"/>
    </location>
</feature>
<keyword evidence="4 5" id="KW-0472">Membrane</keyword>
<evidence type="ECO:0000313" key="6">
    <source>
        <dbReference type="EMBL" id="GBG08379.1"/>
    </source>
</evidence>
<dbReference type="GO" id="GO:0016020">
    <property type="term" value="C:membrane"/>
    <property type="evidence" value="ECO:0007669"/>
    <property type="project" value="UniProtKB-SubCell"/>
</dbReference>
<evidence type="ECO:0000256" key="5">
    <source>
        <dbReference type="SAM" id="Phobius"/>
    </source>
</evidence>
<dbReference type="PANTHER" id="PTHR43077:SF10">
    <property type="entry name" value="TRANSPORT PERMEASE PROTEIN"/>
    <property type="match status" value="1"/>
</dbReference>
<keyword evidence="3 5" id="KW-1133">Transmembrane helix</keyword>
<dbReference type="InterPro" id="IPR051328">
    <property type="entry name" value="T7SS_ABC-Transporter"/>
</dbReference>
<dbReference type="PANTHER" id="PTHR43077">
    <property type="entry name" value="TRANSPORT PERMEASE YVFS-RELATED"/>
    <property type="match status" value="1"/>
</dbReference>
<evidence type="ECO:0008006" key="8">
    <source>
        <dbReference type="Google" id="ProtNLM"/>
    </source>
</evidence>
<dbReference type="Gene3D" id="3.40.1710.10">
    <property type="entry name" value="abc type-2 transporter like domain"/>
    <property type="match status" value="1"/>
</dbReference>
<evidence type="ECO:0000313" key="7">
    <source>
        <dbReference type="Proteomes" id="UP000245202"/>
    </source>
</evidence>
<reference evidence="6 7" key="1">
    <citation type="submission" date="2017-08" db="EMBL/GenBank/DDBJ databases">
        <title>Substantial Increase in Enzyme Production by Combined Drug-Resistance Mutations in Paenibacillus agaridevorans.</title>
        <authorList>
            <person name="Tanaka Y."/>
            <person name="Funane K."/>
            <person name="Hosaka T."/>
            <person name="Shiwa Y."/>
            <person name="Fujita N."/>
            <person name="Miyazaki T."/>
            <person name="Yoshikawa H."/>
            <person name="Murakami K."/>
            <person name="Kasahara K."/>
            <person name="Inaoka T."/>
            <person name="Hiraga Y."/>
            <person name="Ochi K."/>
        </authorList>
    </citation>
    <scope>NUCLEOTIDE SEQUENCE [LARGE SCALE GENOMIC DNA]</scope>
    <source>
        <strain evidence="6 7">T-3040</strain>
    </source>
</reference>
<accession>A0A2R5ERU0</accession>
<comment type="caution">
    <text evidence="6">The sequence shown here is derived from an EMBL/GenBank/DDBJ whole genome shotgun (WGS) entry which is preliminary data.</text>
</comment>
<feature type="transmembrane region" description="Helical" evidence="5">
    <location>
        <begin position="229"/>
        <end position="255"/>
    </location>
</feature>
<name>A0A2R5ERU0_9BACL</name>